<dbReference type="OrthoDB" id="2609634at2759"/>
<sequence>MPCQSPRKATAAHNIHFNLYAQPYTSSNESIPPIITPLTRTLALYLDQEVPRDTVWMGSAMLIDEPHALELNGTTENPQYISIQNIDLAEDENRNTLLAANDKGRMSPNKRKLVRSLEKVVNKCIDRNCEGNPTTDLLRERIYAAIEGAILGIEVDEIMRRHVPKAENIRTSNKTHVR</sequence>
<evidence type="ECO:0000313" key="2">
    <source>
        <dbReference type="Proteomes" id="UP000714275"/>
    </source>
</evidence>
<accession>A0A9P6ZYR0</accession>
<protein>
    <submittedName>
        <fullName evidence="1">Uncharacterized protein</fullName>
    </submittedName>
</protein>
<keyword evidence="2" id="KW-1185">Reference proteome</keyword>
<name>A0A9P6ZYR0_9AGAM</name>
<gene>
    <name evidence="1" type="ORF">EV702DRAFT_1044487</name>
</gene>
<organism evidence="1 2">
    <name type="scientific">Suillus placidus</name>
    <dbReference type="NCBI Taxonomy" id="48579"/>
    <lineage>
        <taxon>Eukaryota</taxon>
        <taxon>Fungi</taxon>
        <taxon>Dikarya</taxon>
        <taxon>Basidiomycota</taxon>
        <taxon>Agaricomycotina</taxon>
        <taxon>Agaricomycetes</taxon>
        <taxon>Agaricomycetidae</taxon>
        <taxon>Boletales</taxon>
        <taxon>Suillineae</taxon>
        <taxon>Suillaceae</taxon>
        <taxon>Suillus</taxon>
    </lineage>
</organism>
<dbReference type="EMBL" id="JABBWD010000015">
    <property type="protein sequence ID" value="KAG1778625.1"/>
    <property type="molecule type" value="Genomic_DNA"/>
</dbReference>
<comment type="caution">
    <text evidence="1">The sequence shown here is derived from an EMBL/GenBank/DDBJ whole genome shotgun (WGS) entry which is preliminary data.</text>
</comment>
<dbReference type="AlphaFoldDB" id="A0A9P6ZYR0"/>
<evidence type="ECO:0000313" key="1">
    <source>
        <dbReference type="EMBL" id="KAG1778625.1"/>
    </source>
</evidence>
<proteinExistence type="predicted"/>
<reference evidence="1" key="1">
    <citation type="journal article" date="2020" name="New Phytol.">
        <title>Comparative genomics reveals dynamic genome evolution in host specialist ectomycorrhizal fungi.</title>
        <authorList>
            <person name="Lofgren L.A."/>
            <person name="Nguyen N.H."/>
            <person name="Vilgalys R."/>
            <person name="Ruytinx J."/>
            <person name="Liao H.L."/>
            <person name="Branco S."/>
            <person name="Kuo A."/>
            <person name="LaButti K."/>
            <person name="Lipzen A."/>
            <person name="Andreopoulos W."/>
            <person name="Pangilinan J."/>
            <person name="Riley R."/>
            <person name="Hundley H."/>
            <person name="Na H."/>
            <person name="Barry K."/>
            <person name="Grigoriev I.V."/>
            <person name="Stajich J.E."/>
            <person name="Kennedy P.G."/>
        </authorList>
    </citation>
    <scope>NUCLEOTIDE SEQUENCE</scope>
    <source>
        <strain evidence="1">DOB743</strain>
    </source>
</reference>
<dbReference type="Proteomes" id="UP000714275">
    <property type="component" value="Unassembled WGS sequence"/>
</dbReference>